<accession>A0ACB6SH68</accession>
<keyword evidence="2" id="KW-1185">Reference proteome</keyword>
<proteinExistence type="predicted"/>
<protein>
    <submittedName>
        <fullName evidence="1">Uncharacterized protein</fullName>
    </submittedName>
</protein>
<name>A0ACB6SH68_9PLEO</name>
<feature type="non-terminal residue" evidence="1">
    <location>
        <position position="460"/>
    </location>
</feature>
<evidence type="ECO:0000313" key="1">
    <source>
        <dbReference type="EMBL" id="KAF2632935.1"/>
    </source>
</evidence>
<evidence type="ECO:0000313" key="2">
    <source>
        <dbReference type="Proteomes" id="UP000799754"/>
    </source>
</evidence>
<organism evidence="1 2">
    <name type="scientific">Macroventuria anomochaeta</name>
    <dbReference type="NCBI Taxonomy" id="301207"/>
    <lineage>
        <taxon>Eukaryota</taxon>
        <taxon>Fungi</taxon>
        <taxon>Dikarya</taxon>
        <taxon>Ascomycota</taxon>
        <taxon>Pezizomycotina</taxon>
        <taxon>Dothideomycetes</taxon>
        <taxon>Pleosporomycetidae</taxon>
        <taxon>Pleosporales</taxon>
        <taxon>Pleosporineae</taxon>
        <taxon>Didymellaceae</taxon>
        <taxon>Macroventuria</taxon>
    </lineage>
</organism>
<dbReference type="EMBL" id="MU006702">
    <property type="protein sequence ID" value="KAF2632935.1"/>
    <property type="molecule type" value="Genomic_DNA"/>
</dbReference>
<comment type="caution">
    <text evidence="1">The sequence shown here is derived from an EMBL/GenBank/DDBJ whole genome shotgun (WGS) entry which is preliminary data.</text>
</comment>
<reference evidence="1" key="1">
    <citation type="journal article" date="2020" name="Stud. Mycol.">
        <title>101 Dothideomycetes genomes: a test case for predicting lifestyles and emergence of pathogens.</title>
        <authorList>
            <person name="Haridas S."/>
            <person name="Albert R."/>
            <person name="Binder M."/>
            <person name="Bloem J."/>
            <person name="Labutti K."/>
            <person name="Salamov A."/>
            <person name="Andreopoulos B."/>
            <person name="Baker S."/>
            <person name="Barry K."/>
            <person name="Bills G."/>
            <person name="Bluhm B."/>
            <person name="Cannon C."/>
            <person name="Castanera R."/>
            <person name="Culley D."/>
            <person name="Daum C."/>
            <person name="Ezra D."/>
            <person name="Gonzalez J."/>
            <person name="Henrissat B."/>
            <person name="Kuo A."/>
            <person name="Liang C."/>
            <person name="Lipzen A."/>
            <person name="Lutzoni F."/>
            <person name="Magnuson J."/>
            <person name="Mondo S."/>
            <person name="Nolan M."/>
            <person name="Ohm R."/>
            <person name="Pangilinan J."/>
            <person name="Park H.-J."/>
            <person name="Ramirez L."/>
            <person name="Alfaro M."/>
            <person name="Sun H."/>
            <person name="Tritt A."/>
            <person name="Yoshinaga Y."/>
            <person name="Zwiers L.-H."/>
            <person name="Turgeon B."/>
            <person name="Goodwin S."/>
            <person name="Spatafora J."/>
            <person name="Crous P."/>
            <person name="Grigoriev I."/>
        </authorList>
    </citation>
    <scope>NUCLEOTIDE SEQUENCE</scope>
    <source>
        <strain evidence="1">CBS 525.71</strain>
    </source>
</reference>
<sequence length="460" mass="52425">MAPSVSAQCRKCLTKLKAITTAATTETHGSHPGFVGRDRVRDILERLSLWSGNIGALHPPRSSLSLETRLHNASDVLIFILDLLTELNDAIDELSTLIRQVAPVDLFEKALSRDRYRFNNQYDVAYVGEKYPKLATESVTWLRKRMGEAITRRRHYLSYIQDHRAKLEGLSLDAESRPDTFFTEVTTKMQPGVLSQEMLLTNSGADFDEDAKSYTTITHSVDGDYESSAAIKIPKLEDLRRDSVSEVECPFCFRLKKFKSEGQWRRHVFSDLRAYVCTFPDCEVAYFGDINEWFQHEMQNHRVQFNCQICREKTFGLRENYLAHVRDNHLDLLNKSDESLVLAIARQPLTQIPTEDCPCCSEWTERAQASVVASGASEGQQDLICAEPKVFRRHLATHLEQLALFAVPFPADMENEADSNAALATYDPNDQLEAFFVNEGSERKPYTEVQIDELTRLLSR</sequence>
<gene>
    <name evidence="1" type="ORF">BU25DRAFT_382886</name>
</gene>
<dbReference type="Proteomes" id="UP000799754">
    <property type="component" value="Unassembled WGS sequence"/>
</dbReference>